<evidence type="ECO:0000256" key="1">
    <source>
        <dbReference type="SAM" id="MobiDB-lite"/>
    </source>
</evidence>
<dbReference type="Proteomes" id="UP001243330">
    <property type="component" value="Unassembled WGS sequence"/>
</dbReference>
<name>A0AAD8ZZS9_9PEZI</name>
<accession>A0AAD8ZZS9</accession>
<comment type="caution">
    <text evidence="2">The sequence shown here is derived from an EMBL/GenBank/DDBJ whole genome shotgun (WGS) entry which is preliminary data.</text>
</comment>
<protein>
    <submittedName>
        <fullName evidence="2">Uncharacterized protein</fullName>
    </submittedName>
</protein>
<sequence length="252" mass="26888">MRWGRKEGVSTAWAVFGQGFGGVGREAGVAFPHGLTAAERKFETRRMDGSLLAGNSSARAAALCVSSVIGTWQKPNRRLSHLSAEAIGRWQPPKHLSVTTAPEKEPSGWRSESNASEWAAAGKTTPRLSLMIPPAISNGAELTAGAERQDRRGGSSLTSPARLMSPAAVAGALSTREQSCISVWIPYDHPDLCLRGPCIDRCRDHPRHSRGPVQVQVRPFGGGVDERVVRDGTTATAGMDGGTNIRDEIGDR</sequence>
<proteinExistence type="predicted"/>
<gene>
    <name evidence="2" type="ORF">CCHR01_18729</name>
</gene>
<evidence type="ECO:0000313" key="3">
    <source>
        <dbReference type="Proteomes" id="UP001243330"/>
    </source>
</evidence>
<dbReference type="AlphaFoldDB" id="A0AAD8ZZS9"/>
<organism evidence="2 3">
    <name type="scientific">Colletotrichum chrysophilum</name>
    <dbReference type="NCBI Taxonomy" id="1836956"/>
    <lineage>
        <taxon>Eukaryota</taxon>
        <taxon>Fungi</taxon>
        <taxon>Dikarya</taxon>
        <taxon>Ascomycota</taxon>
        <taxon>Pezizomycotina</taxon>
        <taxon>Sordariomycetes</taxon>
        <taxon>Hypocreomycetidae</taxon>
        <taxon>Glomerellales</taxon>
        <taxon>Glomerellaceae</taxon>
        <taxon>Colletotrichum</taxon>
        <taxon>Colletotrichum gloeosporioides species complex</taxon>
    </lineage>
</organism>
<feature type="region of interest" description="Disordered" evidence="1">
    <location>
        <begin position="93"/>
        <end position="115"/>
    </location>
</feature>
<keyword evidence="3" id="KW-1185">Reference proteome</keyword>
<evidence type="ECO:0000313" key="2">
    <source>
        <dbReference type="EMBL" id="KAK1838647.1"/>
    </source>
</evidence>
<dbReference type="EMBL" id="JAQOWY010000790">
    <property type="protein sequence ID" value="KAK1838647.1"/>
    <property type="molecule type" value="Genomic_DNA"/>
</dbReference>
<reference evidence="2" key="1">
    <citation type="submission" date="2023-01" db="EMBL/GenBank/DDBJ databases">
        <title>Colletotrichum chrysophilum M932 genome sequence.</title>
        <authorList>
            <person name="Baroncelli R."/>
        </authorList>
    </citation>
    <scope>NUCLEOTIDE SEQUENCE</scope>
    <source>
        <strain evidence="2">M932</strain>
    </source>
</reference>
<feature type="region of interest" description="Disordered" evidence="1">
    <location>
        <begin position="142"/>
        <end position="161"/>
    </location>
</feature>